<dbReference type="AlphaFoldDB" id="A0A136A582"/>
<dbReference type="PANTHER" id="PTHR44169:SF6">
    <property type="entry name" value="NADPH-DEPENDENT 1-ACYLDIHYDROXYACETONE PHOSPHATE REDUCTASE"/>
    <property type="match status" value="1"/>
</dbReference>
<name>A0A136A582_9ALTE</name>
<protein>
    <submittedName>
        <fullName evidence="4">Short-chain dehydrogenase</fullName>
    </submittedName>
</protein>
<organism evidence="4 5">
    <name type="scientific">Paraglaciecola hydrolytica</name>
    <dbReference type="NCBI Taxonomy" id="1799789"/>
    <lineage>
        <taxon>Bacteria</taxon>
        <taxon>Pseudomonadati</taxon>
        <taxon>Pseudomonadota</taxon>
        <taxon>Gammaproteobacteria</taxon>
        <taxon>Alteromonadales</taxon>
        <taxon>Alteromonadaceae</taxon>
        <taxon>Paraglaciecola</taxon>
    </lineage>
</organism>
<dbReference type="EMBL" id="LSNE01000003">
    <property type="protein sequence ID" value="KXI30387.1"/>
    <property type="molecule type" value="Genomic_DNA"/>
</dbReference>
<dbReference type="Proteomes" id="UP000070299">
    <property type="component" value="Unassembled WGS sequence"/>
</dbReference>
<evidence type="ECO:0000256" key="3">
    <source>
        <dbReference type="RuleBase" id="RU000363"/>
    </source>
</evidence>
<evidence type="ECO:0000256" key="2">
    <source>
        <dbReference type="ARBA" id="ARBA00023002"/>
    </source>
</evidence>
<evidence type="ECO:0000313" key="5">
    <source>
        <dbReference type="Proteomes" id="UP000070299"/>
    </source>
</evidence>
<dbReference type="PANTHER" id="PTHR44169">
    <property type="entry name" value="NADPH-DEPENDENT 1-ACYLDIHYDROXYACETONE PHOSPHATE REDUCTASE"/>
    <property type="match status" value="1"/>
</dbReference>
<dbReference type="RefSeq" id="WP_068374737.1">
    <property type="nucleotide sequence ID" value="NZ_LSNE01000003.1"/>
</dbReference>
<sequence length="246" mass="26019">MNFLIKDKVALVTGANRGIGKAIVESFLQHGARKVYLAVRDIKSTQALCQQYGDKVVTLALDVSDAESIKQAVLLTQDVDVVVNNAGVLEIADPLADNAEVALQHEFDVNVLGLIRIAKAYANTLTSKGSSAFVQLNSVASIKNFTPFTTYSASKAASYSVTQGLKDVFAPKGIQVLSVHPGPIKTDMGDKAGFDVADSVESVSEGIVAALAEGEFHLFPDSVAKHFEGAYQSFADGIINAEQGAE</sequence>
<dbReference type="InterPro" id="IPR002347">
    <property type="entry name" value="SDR_fam"/>
</dbReference>
<dbReference type="OrthoDB" id="154414at2"/>
<keyword evidence="2" id="KW-0560">Oxidoreductase</keyword>
<reference evidence="5" key="1">
    <citation type="submission" date="2016-02" db="EMBL/GenBank/DDBJ databases">
        <authorList>
            <person name="Schultz-Johansen M."/>
            <person name="Glaring M.A."/>
            <person name="Bech P.K."/>
            <person name="Stougaard P."/>
        </authorList>
    </citation>
    <scope>NUCLEOTIDE SEQUENCE [LARGE SCALE GENOMIC DNA]</scope>
    <source>
        <strain evidence="5">S66</strain>
    </source>
</reference>
<accession>A0A136A582</accession>
<comment type="similarity">
    <text evidence="1 3">Belongs to the short-chain dehydrogenases/reductases (SDR) family.</text>
</comment>
<comment type="caution">
    <text evidence="4">The sequence shown here is derived from an EMBL/GenBank/DDBJ whole genome shotgun (WGS) entry which is preliminary data.</text>
</comment>
<dbReference type="Gene3D" id="3.40.50.720">
    <property type="entry name" value="NAD(P)-binding Rossmann-like Domain"/>
    <property type="match status" value="1"/>
</dbReference>
<gene>
    <name evidence="4" type="ORF">AX660_10485</name>
</gene>
<dbReference type="PRINTS" id="PR00081">
    <property type="entry name" value="GDHRDH"/>
</dbReference>
<dbReference type="PRINTS" id="PR00080">
    <property type="entry name" value="SDRFAMILY"/>
</dbReference>
<dbReference type="STRING" id="1799789.AX660_10485"/>
<dbReference type="NCBIfam" id="NF006120">
    <property type="entry name" value="PRK08264.1-6"/>
    <property type="match status" value="1"/>
</dbReference>
<dbReference type="GO" id="GO:0016491">
    <property type="term" value="F:oxidoreductase activity"/>
    <property type="evidence" value="ECO:0007669"/>
    <property type="project" value="UniProtKB-KW"/>
</dbReference>
<dbReference type="SUPFAM" id="SSF51735">
    <property type="entry name" value="NAD(P)-binding Rossmann-fold domains"/>
    <property type="match status" value="1"/>
</dbReference>
<dbReference type="Pfam" id="PF00106">
    <property type="entry name" value="adh_short"/>
    <property type="match status" value="1"/>
</dbReference>
<evidence type="ECO:0000256" key="1">
    <source>
        <dbReference type="ARBA" id="ARBA00006484"/>
    </source>
</evidence>
<evidence type="ECO:0000313" key="4">
    <source>
        <dbReference type="EMBL" id="KXI30387.1"/>
    </source>
</evidence>
<dbReference type="InterPro" id="IPR036291">
    <property type="entry name" value="NAD(P)-bd_dom_sf"/>
</dbReference>
<keyword evidence="5" id="KW-1185">Reference proteome</keyword>
<proteinExistence type="inferred from homology"/>